<protein>
    <submittedName>
        <fullName evidence="1">Uncharacterized protein</fullName>
    </submittedName>
</protein>
<reference evidence="2" key="1">
    <citation type="journal article" date="2016" name="Nature">
        <title>Genome evolution in the allotetraploid frog Xenopus laevis.</title>
        <authorList>
            <person name="Session A.M."/>
            <person name="Uno Y."/>
            <person name="Kwon T."/>
            <person name="Chapman J.A."/>
            <person name="Toyoda A."/>
            <person name="Takahashi S."/>
            <person name="Fukui A."/>
            <person name="Hikosaka A."/>
            <person name="Suzuki A."/>
            <person name="Kondo M."/>
            <person name="van Heeringen S.J."/>
            <person name="Quigley I."/>
            <person name="Heinz S."/>
            <person name="Ogino H."/>
            <person name="Ochi H."/>
            <person name="Hellsten U."/>
            <person name="Lyons J.B."/>
            <person name="Simakov O."/>
            <person name="Putnam N."/>
            <person name="Stites J."/>
            <person name="Kuroki Y."/>
            <person name="Tanaka T."/>
            <person name="Michiue T."/>
            <person name="Watanabe M."/>
            <person name="Bogdanovic O."/>
            <person name="Lister R."/>
            <person name="Georgiou G."/>
            <person name="Paranjpe S.S."/>
            <person name="van Kruijsbergen I."/>
            <person name="Shu S."/>
            <person name="Carlson J."/>
            <person name="Kinoshita T."/>
            <person name="Ohta Y."/>
            <person name="Mawaribuchi S."/>
            <person name="Jenkins J."/>
            <person name="Grimwood J."/>
            <person name="Schmutz J."/>
            <person name="Mitros T."/>
            <person name="Mozaffari S.V."/>
            <person name="Suzuki Y."/>
            <person name="Haramoto Y."/>
            <person name="Yamamoto T.S."/>
            <person name="Takagi C."/>
            <person name="Heald R."/>
            <person name="Miller K."/>
            <person name="Haudenschild C."/>
            <person name="Kitzman J."/>
            <person name="Nakayama T."/>
            <person name="Izutsu Y."/>
            <person name="Robert J."/>
            <person name="Fortriede J."/>
            <person name="Burns K."/>
            <person name="Lotay V."/>
            <person name="Karimi K."/>
            <person name="Yasuoka Y."/>
            <person name="Dichmann D.S."/>
            <person name="Flajnik M.F."/>
            <person name="Houston D.W."/>
            <person name="Shendure J."/>
            <person name="DuPasquier L."/>
            <person name="Vize P.D."/>
            <person name="Zorn A.M."/>
            <person name="Ito M."/>
            <person name="Marcotte E.M."/>
            <person name="Wallingford J.B."/>
            <person name="Ito Y."/>
            <person name="Asashima M."/>
            <person name="Ueno N."/>
            <person name="Matsuda Y."/>
            <person name="Veenstra G.J."/>
            <person name="Fujiyama A."/>
            <person name="Harland R.M."/>
            <person name="Taira M."/>
            <person name="Rokhsar D.S."/>
        </authorList>
    </citation>
    <scope>NUCLEOTIDE SEQUENCE [LARGE SCALE GENOMIC DNA]</scope>
    <source>
        <strain evidence="2">J</strain>
    </source>
</reference>
<dbReference type="AlphaFoldDB" id="A0A974CU99"/>
<gene>
    <name evidence="1" type="ORF">XELAEV_18029668mg</name>
</gene>
<organism evidence="1 2">
    <name type="scientific">Xenopus laevis</name>
    <name type="common">African clawed frog</name>
    <dbReference type="NCBI Taxonomy" id="8355"/>
    <lineage>
        <taxon>Eukaryota</taxon>
        <taxon>Metazoa</taxon>
        <taxon>Chordata</taxon>
        <taxon>Craniata</taxon>
        <taxon>Vertebrata</taxon>
        <taxon>Euteleostomi</taxon>
        <taxon>Amphibia</taxon>
        <taxon>Batrachia</taxon>
        <taxon>Anura</taxon>
        <taxon>Pipoidea</taxon>
        <taxon>Pipidae</taxon>
        <taxon>Xenopodinae</taxon>
        <taxon>Xenopus</taxon>
        <taxon>Xenopus</taxon>
    </lineage>
</organism>
<sequence>MRQVRQAKRDSARLAMKQTRKELKIRAVTGDTKCCSLLACVCPERALPSPTFPECLAGCRLRGSSLLSHDLSDSWEHFISCQQSGRPVSFRSCVLCA</sequence>
<name>A0A974CU99_XENLA</name>
<proteinExistence type="predicted"/>
<evidence type="ECO:0000313" key="2">
    <source>
        <dbReference type="Proteomes" id="UP000694892"/>
    </source>
</evidence>
<dbReference type="Proteomes" id="UP000694892">
    <property type="component" value="Chromosome 5S"/>
</dbReference>
<dbReference type="EMBL" id="CM004475">
    <property type="protein sequence ID" value="OCT78581.1"/>
    <property type="molecule type" value="Genomic_DNA"/>
</dbReference>
<accession>A0A974CU99</accession>
<evidence type="ECO:0000313" key="1">
    <source>
        <dbReference type="EMBL" id="OCT78581.1"/>
    </source>
</evidence>